<dbReference type="Gene3D" id="3.40.50.1820">
    <property type="entry name" value="alpha/beta hydrolase"/>
    <property type="match status" value="1"/>
</dbReference>
<dbReference type="InterPro" id="IPR029058">
    <property type="entry name" value="AB_hydrolase_fold"/>
</dbReference>
<dbReference type="CDD" id="cd00519">
    <property type="entry name" value="Lipase_3"/>
    <property type="match status" value="1"/>
</dbReference>
<accession>A0ABW1FAA0</accession>
<dbReference type="RefSeq" id="WP_345328836.1">
    <property type="nucleotide sequence ID" value="NZ_BAAAVH010000056.1"/>
</dbReference>
<dbReference type="InterPro" id="IPR013783">
    <property type="entry name" value="Ig-like_fold"/>
</dbReference>
<feature type="domain" description="IPT/TIG" evidence="2">
    <location>
        <begin position="327"/>
        <end position="400"/>
    </location>
</feature>
<evidence type="ECO:0000259" key="2">
    <source>
        <dbReference type="Pfam" id="PF01833"/>
    </source>
</evidence>
<dbReference type="PANTHER" id="PTHR45856:SF24">
    <property type="entry name" value="FUNGAL LIPASE-LIKE DOMAIN-CONTAINING PROTEIN"/>
    <property type="match status" value="1"/>
</dbReference>
<dbReference type="SUPFAM" id="SSF53474">
    <property type="entry name" value="alpha/beta-Hydrolases"/>
    <property type="match status" value="1"/>
</dbReference>
<dbReference type="Pfam" id="PF01833">
    <property type="entry name" value="TIG"/>
    <property type="match status" value="2"/>
</dbReference>
<protein>
    <submittedName>
        <fullName evidence="3">IPT/TIG domain-containing protein</fullName>
    </submittedName>
</protein>
<proteinExistence type="predicted"/>
<organism evidence="3 4">
    <name type="scientific">Kitasatospora aburaviensis</name>
    <dbReference type="NCBI Taxonomy" id="67265"/>
    <lineage>
        <taxon>Bacteria</taxon>
        <taxon>Bacillati</taxon>
        <taxon>Actinomycetota</taxon>
        <taxon>Actinomycetes</taxon>
        <taxon>Kitasatosporales</taxon>
        <taxon>Streptomycetaceae</taxon>
        <taxon>Kitasatospora</taxon>
    </lineage>
</organism>
<dbReference type="Gene3D" id="2.60.40.10">
    <property type="entry name" value="Immunoglobulins"/>
    <property type="match status" value="2"/>
</dbReference>
<evidence type="ECO:0000313" key="3">
    <source>
        <dbReference type="EMBL" id="MFC5890804.1"/>
    </source>
</evidence>
<dbReference type="InterPro" id="IPR014756">
    <property type="entry name" value="Ig_E-set"/>
</dbReference>
<dbReference type="InterPro" id="IPR002921">
    <property type="entry name" value="Fungal_lipase-type"/>
</dbReference>
<dbReference type="CDD" id="cd00603">
    <property type="entry name" value="IPT_PCSR"/>
    <property type="match status" value="1"/>
</dbReference>
<sequence length="496" mass="51103">MTEDPSALPPGVTMTLAAIAATGAAPRPSGETLAVQKKRIFDGIVQQLSDRSLATQGNWQLAWLGLSPDNANMAYIAKAISGPNQFAVVVRGTVGNEIDTLEDLDVGTVVPFTVGGAPPVSVSKGAMTAFTQVVAMTDESSAAGAGLVQALTSLLKPAPGATVYVVGHSLGGCIATMLALYLQAQTWDDSPQFAVSTFAAPTAGLKDFADLFNSVKWAGYQGYVNAYDIVPLAWASLDTAKNWYPAPGPVAPPAVKDILIPGIKGLSGPNAYVQPTTTVLPLNPDYKAYDSRVVKSSTEDFLAQVGFQHANPTYLKLLNSPVPAPAPVVNSISPRVGGPGTQITITGSGFDPESMVDFGTVPGVPPNLVSDTQITAIAPDGVGVVDVRVTNNLGTSPAVPLGQFAYGGPEPVVVTGIVPDNGKLGTSVTVNGVGFGGTPTVYFGDRTATATLVSPTQIKATVPLPDPLQPKTVDVRVRVNGYLSPTAPVDEFTHTG</sequence>
<dbReference type="InterPro" id="IPR051218">
    <property type="entry name" value="Sec_MonoDiacylglyc_Lipase"/>
</dbReference>
<gene>
    <name evidence="3" type="ORF">ACFP0N_38220</name>
</gene>
<dbReference type="Pfam" id="PF01764">
    <property type="entry name" value="Lipase_3"/>
    <property type="match status" value="1"/>
</dbReference>
<dbReference type="PANTHER" id="PTHR45856">
    <property type="entry name" value="ALPHA/BETA-HYDROLASES SUPERFAMILY PROTEIN"/>
    <property type="match status" value="1"/>
</dbReference>
<feature type="domain" description="IPT/TIG" evidence="2">
    <location>
        <begin position="413"/>
        <end position="483"/>
    </location>
</feature>
<feature type="domain" description="Fungal lipase-type" evidence="1">
    <location>
        <begin position="88"/>
        <end position="232"/>
    </location>
</feature>
<dbReference type="EMBL" id="JBHSOD010000096">
    <property type="protein sequence ID" value="MFC5890804.1"/>
    <property type="molecule type" value="Genomic_DNA"/>
</dbReference>
<keyword evidence="4" id="KW-1185">Reference proteome</keyword>
<comment type="caution">
    <text evidence="3">The sequence shown here is derived from an EMBL/GenBank/DDBJ whole genome shotgun (WGS) entry which is preliminary data.</text>
</comment>
<reference evidence="4" key="1">
    <citation type="journal article" date="2019" name="Int. J. Syst. Evol. Microbiol.">
        <title>The Global Catalogue of Microorganisms (GCM) 10K type strain sequencing project: providing services to taxonomists for standard genome sequencing and annotation.</title>
        <authorList>
            <consortium name="The Broad Institute Genomics Platform"/>
            <consortium name="The Broad Institute Genome Sequencing Center for Infectious Disease"/>
            <person name="Wu L."/>
            <person name="Ma J."/>
        </authorList>
    </citation>
    <scope>NUCLEOTIDE SEQUENCE [LARGE SCALE GENOMIC DNA]</scope>
    <source>
        <strain evidence="4">CGMCC 4.1469</strain>
    </source>
</reference>
<evidence type="ECO:0000259" key="1">
    <source>
        <dbReference type="Pfam" id="PF01764"/>
    </source>
</evidence>
<name>A0ABW1FAA0_9ACTN</name>
<dbReference type="InterPro" id="IPR002909">
    <property type="entry name" value="IPT_dom"/>
</dbReference>
<dbReference type="SUPFAM" id="SSF81296">
    <property type="entry name" value="E set domains"/>
    <property type="match status" value="2"/>
</dbReference>
<evidence type="ECO:0000313" key="4">
    <source>
        <dbReference type="Proteomes" id="UP001596067"/>
    </source>
</evidence>
<dbReference type="Proteomes" id="UP001596067">
    <property type="component" value="Unassembled WGS sequence"/>
</dbReference>